<dbReference type="RefSeq" id="WP_073318022.1">
    <property type="nucleotide sequence ID" value="NZ_FQYP01000007.1"/>
</dbReference>
<evidence type="ECO:0000259" key="3">
    <source>
        <dbReference type="Pfam" id="PF01551"/>
    </source>
</evidence>
<name>A0A1M6I5Q1_9FLAO</name>
<organism evidence="4 5">
    <name type="scientific">Aquimarina spongiae</name>
    <dbReference type="NCBI Taxonomy" id="570521"/>
    <lineage>
        <taxon>Bacteria</taxon>
        <taxon>Pseudomonadati</taxon>
        <taxon>Bacteroidota</taxon>
        <taxon>Flavobacteriia</taxon>
        <taxon>Flavobacteriales</taxon>
        <taxon>Flavobacteriaceae</taxon>
        <taxon>Aquimarina</taxon>
    </lineage>
</organism>
<feature type="chain" id="PRO_5012296778" evidence="2">
    <location>
        <begin position="24"/>
        <end position="179"/>
    </location>
</feature>
<dbReference type="SUPFAM" id="SSF51261">
    <property type="entry name" value="Duplicated hybrid motif"/>
    <property type="match status" value="1"/>
</dbReference>
<keyword evidence="1 2" id="KW-0732">Signal</keyword>
<evidence type="ECO:0000313" key="4">
    <source>
        <dbReference type="EMBL" id="SHJ29763.1"/>
    </source>
</evidence>
<dbReference type="PANTHER" id="PTHR21666:SF289">
    <property type="entry name" value="L-ALA--D-GLU ENDOPEPTIDASE"/>
    <property type="match status" value="1"/>
</dbReference>
<dbReference type="PANTHER" id="PTHR21666">
    <property type="entry name" value="PEPTIDASE-RELATED"/>
    <property type="match status" value="1"/>
</dbReference>
<evidence type="ECO:0000313" key="5">
    <source>
        <dbReference type="Proteomes" id="UP000184432"/>
    </source>
</evidence>
<protein>
    <submittedName>
        <fullName evidence="4">Peptidase family M23</fullName>
    </submittedName>
</protein>
<proteinExistence type="predicted"/>
<reference evidence="5" key="1">
    <citation type="submission" date="2016-11" db="EMBL/GenBank/DDBJ databases">
        <authorList>
            <person name="Varghese N."/>
            <person name="Submissions S."/>
        </authorList>
    </citation>
    <scope>NUCLEOTIDE SEQUENCE [LARGE SCALE GENOMIC DNA]</scope>
    <source>
        <strain evidence="5">DSM 22623</strain>
    </source>
</reference>
<feature type="domain" description="M23ase beta-sheet core" evidence="3">
    <location>
        <begin position="66"/>
        <end position="160"/>
    </location>
</feature>
<dbReference type="InterPro" id="IPR011055">
    <property type="entry name" value="Dup_hybrid_motif"/>
</dbReference>
<dbReference type="EMBL" id="FQYP01000007">
    <property type="protein sequence ID" value="SHJ29763.1"/>
    <property type="molecule type" value="Genomic_DNA"/>
</dbReference>
<dbReference type="Pfam" id="PF01551">
    <property type="entry name" value="Peptidase_M23"/>
    <property type="match status" value="1"/>
</dbReference>
<dbReference type="OrthoDB" id="1522859at2"/>
<dbReference type="CDD" id="cd12797">
    <property type="entry name" value="M23_peptidase"/>
    <property type="match status" value="1"/>
</dbReference>
<dbReference type="InterPro" id="IPR050570">
    <property type="entry name" value="Cell_wall_metabolism_enzyme"/>
</dbReference>
<dbReference type="AlphaFoldDB" id="A0A1M6I5Q1"/>
<dbReference type="InterPro" id="IPR016047">
    <property type="entry name" value="M23ase_b-sheet_dom"/>
</dbReference>
<dbReference type="Gene3D" id="2.70.70.10">
    <property type="entry name" value="Glucose Permease (Domain IIA)"/>
    <property type="match status" value="1"/>
</dbReference>
<dbReference type="Proteomes" id="UP000184432">
    <property type="component" value="Unassembled WGS sequence"/>
</dbReference>
<feature type="signal peptide" evidence="2">
    <location>
        <begin position="1"/>
        <end position="23"/>
    </location>
</feature>
<keyword evidence="5" id="KW-1185">Reference proteome</keyword>
<sequence>MKNCKATYGVCLLLLMFCVATIAAQTATVKKYENIPVYFPLDKNDFVTVSSPYGFRNHPILKENRLHQGIDLVATKGKPVYAAASGTVEKADFVNGYGNRILLAHGEEIKTLYGHLWIKMVKKGDTIKQGQLIGLVGDTGRVTGPHLHYEIWLKGKRVDPLLVWRSWIKKEDKEIAMNQ</sequence>
<dbReference type="STRING" id="570521.SAMN04488508_107134"/>
<dbReference type="GO" id="GO:0004222">
    <property type="term" value="F:metalloendopeptidase activity"/>
    <property type="evidence" value="ECO:0007669"/>
    <property type="project" value="TreeGrafter"/>
</dbReference>
<gene>
    <name evidence="4" type="ORF">SAMN04488508_107134</name>
</gene>
<evidence type="ECO:0000256" key="1">
    <source>
        <dbReference type="ARBA" id="ARBA00022729"/>
    </source>
</evidence>
<accession>A0A1M6I5Q1</accession>
<evidence type="ECO:0000256" key="2">
    <source>
        <dbReference type="SAM" id="SignalP"/>
    </source>
</evidence>